<dbReference type="AlphaFoldDB" id="A0A1Y5THF0"/>
<evidence type="ECO:0000259" key="6">
    <source>
        <dbReference type="PROSITE" id="PS50929"/>
    </source>
</evidence>
<evidence type="ECO:0000256" key="3">
    <source>
        <dbReference type="ARBA" id="ARBA00022989"/>
    </source>
</evidence>
<evidence type="ECO:0000256" key="1">
    <source>
        <dbReference type="ARBA" id="ARBA00004651"/>
    </source>
</evidence>
<evidence type="ECO:0000256" key="5">
    <source>
        <dbReference type="SAM" id="Phobius"/>
    </source>
</evidence>
<dbReference type="OrthoDB" id="5288404at2"/>
<evidence type="ECO:0000256" key="4">
    <source>
        <dbReference type="ARBA" id="ARBA00023136"/>
    </source>
</evidence>
<keyword evidence="4 5" id="KW-0472">Membrane</keyword>
<feature type="transmembrane region" description="Helical" evidence="5">
    <location>
        <begin position="143"/>
        <end position="174"/>
    </location>
</feature>
<dbReference type="InterPro" id="IPR011527">
    <property type="entry name" value="ABC1_TM_dom"/>
</dbReference>
<comment type="subcellular location">
    <subcellularLocation>
        <location evidence="1">Cell membrane</location>
        <topology evidence="1">Multi-pass membrane protein</topology>
    </subcellularLocation>
</comment>
<dbReference type="GO" id="GO:0005886">
    <property type="term" value="C:plasma membrane"/>
    <property type="evidence" value="ECO:0007669"/>
    <property type="project" value="UniProtKB-SubCell"/>
</dbReference>
<sequence>MVTGTAPQIGRSDHALAARPHARAFVGLLSVGINALALALPLALLQVYDRILPNQSAGSAIVIFSAVIVALLLSGTLRYVRTGIFARWSALEEHRLWSRTARQLIQGHHTLEEALLLASAPAKARDLNVGQTLLARFDAPFSIVFLALIAYLGGIVVAAPLLVAAVSVIAFLVVAPRNRSALEQELLTGAQYEAGVTALVNTSSNTTTLASLGSAFSRLAHARTVLAKANRTTQNISSFQLDLLQSGALISTVGVVWLGASEVLAGQMTTGGLAACTLLGSRAASQLVGVAATGLRAQPAVVAAQKSKSILESSGEIGRQPSKGTAEILNTAGGGVWMLEASPRQTATEKLEAIIDHMSRNLTDPETVRIVAARPRLLTGRLMDSLSRLDRDLEAEALKLSRDIGLDSLVSRLPHGYDTELASSGRPLPDGGTKRAAIVQAFAGSPGLVILEAPEASLDVDAVKKLSEFLLSRSDAVKILLQTSSEDLRDGLKDATRLENPGNWIEGVE</sequence>
<organism evidence="7 8">
    <name type="scientific">Falsiruegeria litorea R37</name>
    <dbReference type="NCBI Taxonomy" id="1200284"/>
    <lineage>
        <taxon>Bacteria</taxon>
        <taxon>Pseudomonadati</taxon>
        <taxon>Pseudomonadota</taxon>
        <taxon>Alphaproteobacteria</taxon>
        <taxon>Rhodobacterales</taxon>
        <taxon>Roseobacteraceae</taxon>
        <taxon>Falsiruegeria</taxon>
    </lineage>
</organism>
<keyword evidence="7" id="KW-0067">ATP-binding</keyword>
<name>A0A1Y5THF0_9RHOB</name>
<keyword evidence="2 5" id="KW-0812">Transmembrane</keyword>
<dbReference type="InterPro" id="IPR027417">
    <property type="entry name" value="P-loop_NTPase"/>
</dbReference>
<dbReference type="GO" id="GO:0005524">
    <property type="term" value="F:ATP binding"/>
    <property type="evidence" value="ECO:0007669"/>
    <property type="project" value="UniProtKB-KW"/>
</dbReference>
<dbReference type="Proteomes" id="UP000193077">
    <property type="component" value="Unassembled WGS sequence"/>
</dbReference>
<keyword evidence="8" id="KW-1185">Reference proteome</keyword>
<dbReference type="Gene3D" id="1.20.1560.10">
    <property type="entry name" value="ABC transporter type 1, transmembrane domain"/>
    <property type="match status" value="1"/>
</dbReference>
<feature type="transmembrane region" description="Helical" evidence="5">
    <location>
        <begin position="60"/>
        <end position="80"/>
    </location>
</feature>
<dbReference type="EMBL" id="FWFO01000003">
    <property type="protein sequence ID" value="SLN63972.1"/>
    <property type="molecule type" value="Genomic_DNA"/>
</dbReference>
<dbReference type="SUPFAM" id="SSF90123">
    <property type="entry name" value="ABC transporter transmembrane region"/>
    <property type="match status" value="1"/>
</dbReference>
<dbReference type="PROSITE" id="PS50929">
    <property type="entry name" value="ABC_TM1F"/>
    <property type="match status" value="1"/>
</dbReference>
<proteinExistence type="predicted"/>
<dbReference type="Gene3D" id="3.40.50.300">
    <property type="entry name" value="P-loop containing nucleotide triphosphate hydrolases"/>
    <property type="match status" value="1"/>
</dbReference>
<feature type="transmembrane region" description="Helical" evidence="5">
    <location>
        <begin position="24"/>
        <end position="48"/>
    </location>
</feature>
<reference evidence="7 8" key="1">
    <citation type="submission" date="2017-03" db="EMBL/GenBank/DDBJ databases">
        <authorList>
            <person name="Afonso C.L."/>
            <person name="Miller P.J."/>
            <person name="Scott M.A."/>
            <person name="Spackman E."/>
            <person name="Goraichik I."/>
            <person name="Dimitrov K.M."/>
            <person name="Suarez D.L."/>
            <person name="Swayne D.E."/>
        </authorList>
    </citation>
    <scope>NUCLEOTIDE SEQUENCE [LARGE SCALE GENOMIC DNA]</scope>
    <source>
        <strain evidence="7 8">CECT 7639</strain>
    </source>
</reference>
<evidence type="ECO:0000313" key="8">
    <source>
        <dbReference type="Proteomes" id="UP000193077"/>
    </source>
</evidence>
<gene>
    <name evidence="7" type="primary">apxIB_1</name>
    <name evidence="7" type="ORF">TRL7639_03621</name>
</gene>
<dbReference type="GO" id="GO:0140359">
    <property type="term" value="F:ABC-type transporter activity"/>
    <property type="evidence" value="ECO:0007669"/>
    <property type="project" value="InterPro"/>
</dbReference>
<keyword evidence="3 5" id="KW-1133">Transmembrane helix</keyword>
<keyword evidence="7" id="KW-0547">Nucleotide-binding</keyword>
<protein>
    <submittedName>
        <fullName evidence="7">Toxin RTX-I translocation ATP-binding protein</fullName>
    </submittedName>
</protein>
<dbReference type="InterPro" id="IPR036640">
    <property type="entry name" value="ABC1_TM_sf"/>
</dbReference>
<accession>A0A1Y5THF0</accession>
<dbReference type="SUPFAM" id="SSF52540">
    <property type="entry name" value="P-loop containing nucleoside triphosphate hydrolases"/>
    <property type="match status" value="1"/>
</dbReference>
<feature type="domain" description="ABC transmembrane type-1" evidence="6">
    <location>
        <begin position="24"/>
        <end position="291"/>
    </location>
</feature>
<evidence type="ECO:0000313" key="7">
    <source>
        <dbReference type="EMBL" id="SLN63972.1"/>
    </source>
</evidence>
<evidence type="ECO:0000256" key="2">
    <source>
        <dbReference type="ARBA" id="ARBA00022692"/>
    </source>
</evidence>